<evidence type="ECO:0000256" key="1">
    <source>
        <dbReference type="SAM" id="MobiDB-lite"/>
    </source>
</evidence>
<dbReference type="AlphaFoldDB" id="A0A917S3J4"/>
<dbReference type="Pfam" id="PF05721">
    <property type="entry name" value="PhyH"/>
    <property type="match status" value="1"/>
</dbReference>
<dbReference type="Proteomes" id="UP000613840">
    <property type="component" value="Unassembled WGS sequence"/>
</dbReference>
<evidence type="ECO:0000313" key="3">
    <source>
        <dbReference type="Proteomes" id="UP000613840"/>
    </source>
</evidence>
<reference evidence="2" key="1">
    <citation type="journal article" date="2014" name="Int. J. Syst. Evol. Microbiol.">
        <title>Complete genome sequence of Corynebacterium casei LMG S-19264T (=DSM 44701T), isolated from a smear-ripened cheese.</title>
        <authorList>
            <consortium name="US DOE Joint Genome Institute (JGI-PGF)"/>
            <person name="Walter F."/>
            <person name="Albersmeier A."/>
            <person name="Kalinowski J."/>
            <person name="Ruckert C."/>
        </authorList>
    </citation>
    <scope>NUCLEOTIDE SEQUENCE</scope>
    <source>
        <strain evidence="2">CGMCC 4.7306</strain>
    </source>
</reference>
<dbReference type="Gene3D" id="2.60.120.620">
    <property type="entry name" value="q2cbj1_9rhob like domain"/>
    <property type="match status" value="1"/>
</dbReference>
<evidence type="ECO:0008006" key="4">
    <source>
        <dbReference type="Google" id="ProtNLM"/>
    </source>
</evidence>
<sequence>MTISDSTMITDDPVRDVDDDGNLPAELIDTYRTDGVVRIRGMLKPEEVQTFLAAEQAFHQRHKQDSLDKQGTFTQLVNVWQQDETLAQLTLHPRIAAAAKQLTGIPLRIWHDHMLVKEPHNNKPTFFHQDRPYWPHTGDRQSLSCWIALVDVPPERGCMTFLRGTQHLTGLRPQNLAEEEDLFGLAPDLRWLPRITYPLRAGDVTFHTSYTGHMALDNRTDSARYAHITVYMDAETRFNGNPHIVTAPLDLTEGDPLAGENFPQV</sequence>
<dbReference type="PANTHER" id="PTHR20883:SF46">
    <property type="entry name" value="PHYTANOYL-COA HYDROXYLASE"/>
    <property type="match status" value="1"/>
</dbReference>
<evidence type="ECO:0000313" key="2">
    <source>
        <dbReference type="EMBL" id="GGL50828.1"/>
    </source>
</evidence>
<organism evidence="2 3">
    <name type="scientific">Microlunatus endophyticus</name>
    <dbReference type="NCBI Taxonomy" id="1716077"/>
    <lineage>
        <taxon>Bacteria</taxon>
        <taxon>Bacillati</taxon>
        <taxon>Actinomycetota</taxon>
        <taxon>Actinomycetes</taxon>
        <taxon>Propionibacteriales</taxon>
        <taxon>Propionibacteriaceae</taxon>
        <taxon>Microlunatus</taxon>
    </lineage>
</organism>
<dbReference type="RefSeq" id="WP_229669643.1">
    <property type="nucleotide sequence ID" value="NZ_BMMZ01000001.1"/>
</dbReference>
<proteinExistence type="predicted"/>
<comment type="caution">
    <text evidence="2">The sequence shown here is derived from an EMBL/GenBank/DDBJ whole genome shotgun (WGS) entry which is preliminary data.</text>
</comment>
<dbReference type="SUPFAM" id="SSF51197">
    <property type="entry name" value="Clavaminate synthase-like"/>
    <property type="match status" value="1"/>
</dbReference>
<feature type="region of interest" description="Disordered" evidence="1">
    <location>
        <begin position="1"/>
        <end position="21"/>
    </location>
</feature>
<reference evidence="2" key="2">
    <citation type="submission" date="2020-09" db="EMBL/GenBank/DDBJ databases">
        <authorList>
            <person name="Sun Q."/>
            <person name="Zhou Y."/>
        </authorList>
    </citation>
    <scope>NUCLEOTIDE SEQUENCE</scope>
    <source>
        <strain evidence="2">CGMCC 4.7306</strain>
    </source>
</reference>
<dbReference type="EMBL" id="BMMZ01000001">
    <property type="protein sequence ID" value="GGL50828.1"/>
    <property type="molecule type" value="Genomic_DNA"/>
</dbReference>
<dbReference type="PANTHER" id="PTHR20883">
    <property type="entry name" value="PHYTANOYL-COA DIOXYGENASE DOMAIN CONTAINING 1"/>
    <property type="match status" value="1"/>
</dbReference>
<dbReference type="InterPro" id="IPR008775">
    <property type="entry name" value="Phytyl_CoA_dOase-like"/>
</dbReference>
<accession>A0A917S3J4</accession>
<dbReference type="GO" id="GO:0016706">
    <property type="term" value="F:2-oxoglutarate-dependent dioxygenase activity"/>
    <property type="evidence" value="ECO:0007669"/>
    <property type="project" value="UniProtKB-ARBA"/>
</dbReference>
<dbReference type="GO" id="GO:0005506">
    <property type="term" value="F:iron ion binding"/>
    <property type="evidence" value="ECO:0007669"/>
    <property type="project" value="UniProtKB-ARBA"/>
</dbReference>
<gene>
    <name evidence="2" type="ORF">GCM10011575_06410</name>
</gene>
<name>A0A917S3J4_9ACTN</name>
<keyword evidence="3" id="KW-1185">Reference proteome</keyword>
<protein>
    <recommendedName>
        <fullName evidence="4">Phytanoyl-CoA dioxygenase (PhyH)</fullName>
    </recommendedName>
</protein>